<feature type="domain" description="AB hydrolase-1" evidence="1">
    <location>
        <begin position="36"/>
        <end position="285"/>
    </location>
</feature>
<dbReference type="GO" id="GO:0003824">
    <property type="term" value="F:catalytic activity"/>
    <property type="evidence" value="ECO:0007669"/>
    <property type="project" value="UniProtKB-ARBA"/>
</dbReference>
<proteinExistence type="predicted"/>
<dbReference type="RefSeq" id="WP_061788244.1">
    <property type="nucleotide sequence ID" value="NZ_LR134406.1"/>
</dbReference>
<gene>
    <name evidence="2" type="ORF">NCTC12967_00559</name>
</gene>
<dbReference type="EMBL" id="LR134406">
    <property type="protein sequence ID" value="VEH69293.1"/>
    <property type="molecule type" value="Genomic_DNA"/>
</dbReference>
<dbReference type="InterPro" id="IPR029058">
    <property type="entry name" value="AB_hydrolase_fold"/>
</dbReference>
<dbReference type="PANTHER" id="PTHR47751">
    <property type="entry name" value="SUPERFAMILY HYDROLASE, PUTATIVE (AFU_ORTHOLOGUE AFUA_2G16580)-RELATED"/>
    <property type="match status" value="1"/>
</dbReference>
<name>A0A3S4UD68_9ACTN</name>
<keyword evidence="3" id="KW-1185">Reference proteome</keyword>
<dbReference type="InterPro" id="IPR051411">
    <property type="entry name" value="Polyketide_trans_af380"/>
</dbReference>
<sequence>MTIYTTNRVRFASGDDVLVGDLHRPVETSEPFDGAVVVVTGSWTTSKEQQADFYARRLAAAGISSLTFDFRGFGQSQGQPRDWENPERKIADINAAITHLTGRGDVDPDRIGAVGVCASSGYQAANAATDPRVRSLVMIAPWLHNPELVAPYYGGPEGVAERIAASRRARIAYETDGVQEFIPAVSTTNPAAAMFGPYDYYLDPERGAIPEWDAQLAVMSWEPWLTFDAISSASRIDIPVQSIHSRAAAVPDGAELFHEQLQGPSELTWIEGGQLDFYDQPAQVAVSLERAISHFRNTL</sequence>
<dbReference type="InterPro" id="IPR000073">
    <property type="entry name" value="AB_hydrolase_1"/>
</dbReference>
<reference evidence="2 3" key="1">
    <citation type="submission" date="2018-12" db="EMBL/GenBank/DDBJ databases">
        <authorList>
            <consortium name="Pathogen Informatics"/>
        </authorList>
    </citation>
    <scope>NUCLEOTIDE SEQUENCE [LARGE SCALE GENOMIC DNA]</scope>
    <source>
        <strain evidence="2 3">NCTC12967</strain>
    </source>
</reference>
<accession>A0A3S4UD68</accession>
<evidence type="ECO:0000313" key="2">
    <source>
        <dbReference type="EMBL" id="VEH69293.1"/>
    </source>
</evidence>
<evidence type="ECO:0000313" key="3">
    <source>
        <dbReference type="Proteomes" id="UP000273044"/>
    </source>
</evidence>
<protein>
    <submittedName>
        <fullName evidence="2">Uncharacterized conserved protein</fullName>
    </submittedName>
</protein>
<dbReference type="Gene3D" id="3.40.50.1820">
    <property type="entry name" value="alpha/beta hydrolase"/>
    <property type="match status" value="1"/>
</dbReference>
<dbReference type="GeneID" id="64406055"/>
<dbReference type="Pfam" id="PF12697">
    <property type="entry name" value="Abhydrolase_6"/>
    <property type="match status" value="1"/>
</dbReference>
<dbReference type="Proteomes" id="UP000273044">
    <property type="component" value="Chromosome"/>
</dbReference>
<dbReference type="AlphaFoldDB" id="A0A3S4UD68"/>
<organism evidence="2 3">
    <name type="scientific">Arachnia propionica</name>
    <dbReference type="NCBI Taxonomy" id="1750"/>
    <lineage>
        <taxon>Bacteria</taxon>
        <taxon>Bacillati</taxon>
        <taxon>Actinomycetota</taxon>
        <taxon>Actinomycetes</taxon>
        <taxon>Propionibacteriales</taxon>
        <taxon>Propionibacteriaceae</taxon>
        <taxon>Arachnia</taxon>
    </lineage>
</organism>
<dbReference type="SUPFAM" id="SSF53474">
    <property type="entry name" value="alpha/beta-Hydrolases"/>
    <property type="match status" value="1"/>
</dbReference>
<dbReference type="PANTHER" id="PTHR47751:SF1">
    <property type="entry name" value="SUPERFAMILY HYDROLASE, PUTATIVE (AFU_ORTHOLOGUE AFUA_2G16580)-RELATED"/>
    <property type="match status" value="1"/>
</dbReference>
<dbReference type="Gene3D" id="1.10.10.800">
    <property type="match status" value="1"/>
</dbReference>
<evidence type="ECO:0000259" key="1">
    <source>
        <dbReference type="Pfam" id="PF12697"/>
    </source>
</evidence>